<evidence type="ECO:0000313" key="5">
    <source>
        <dbReference type="Proteomes" id="UP001157946"/>
    </source>
</evidence>
<evidence type="ECO:0000256" key="2">
    <source>
        <dbReference type="ARBA" id="ARBA00022630"/>
    </source>
</evidence>
<keyword evidence="2" id="KW-0285">Flavoprotein</keyword>
<dbReference type="PRINTS" id="PR00368">
    <property type="entry name" value="FADPNR"/>
</dbReference>
<dbReference type="InterPro" id="IPR036188">
    <property type="entry name" value="FAD/NAD-bd_sf"/>
</dbReference>
<reference evidence="4" key="1">
    <citation type="submission" date="2017-05" db="EMBL/GenBank/DDBJ databases">
        <authorList>
            <person name="Varghese N."/>
            <person name="Submissions S."/>
        </authorList>
    </citation>
    <scope>NUCLEOTIDE SEQUENCE</scope>
    <source>
        <strain evidence="4">DSM 45262</strain>
    </source>
</reference>
<dbReference type="InterPro" id="IPR050097">
    <property type="entry name" value="Ferredoxin-NADP_redctase_2"/>
</dbReference>
<dbReference type="Gene3D" id="3.50.50.60">
    <property type="entry name" value="FAD/NAD(P)-binding domain"/>
    <property type="match status" value="1"/>
</dbReference>
<dbReference type="NCBIfam" id="TIGR04018">
    <property type="entry name" value="Bthiol_YpdA"/>
    <property type="match status" value="1"/>
</dbReference>
<keyword evidence="3" id="KW-0560">Oxidoreductase</keyword>
<name>A0AA46AFN7_9BACL</name>
<sequence length="341" mass="38302">MNEGVFFFCIVGGDSMFDVIVVGAGPCGLSAAIELKKVGLNPLIIEKGCLVNSIYHYPLSMTFFSSADNLEIGGIPFTTVNEKPTRHEALAYFRTVVKKHHLELHTYEKVVEIERIENGFRVITSKRDGRGIYEVENVVLATGYYDNPHMLNIPGEDLPHVKHYFHDAHPYARERVVVIGGRNSAIDVALDLHQVGAHVHMVYRKSAFHDSVKAWVRPLIEAAIEKERIHMHWETEVREITPEAVVVEEKGVRKEIKADAVFAMTGYRPNLTFVERLGGQIDQETGVPVLSDDMETTVPGLYLAGVIATGHDATKVFIENGRYHGRSIARHIRDKRKVARI</sequence>
<dbReference type="PRINTS" id="PR00469">
    <property type="entry name" value="PNDRDTASEII"/>
</dbReference>
<comment type="cofactor">
    <cofactor evidence="1">
        <name>FAD</name>
        <dbReference type="ChEBI" id="CHEBI:57692"/>
    </cofactor>
</comment>
<dbReference type="Pfam" id="PF13738">
    <property type="entry name" value="Pyr_redox_3"/>
    <property type="match status" value="1"/>
</dbReference>
<keyword evidence="5" id="KW-1185">Reference proteome</keyword>
<dbReference type="InterPro" id="IPR023856">
    <property type="entry name" value="Bdr"/>
</dbReference>
<organism evidence="4 5">
    <name type="scientific">Laceyella tengchongensis</name>
    <dbReference type="NCBI Taxonomy" id="574699"/>
    <lineage>
        <taxon>Bacteria</taxon>
        <taxon>Bacillati</taxon>
        <taxon>Bacillota</taxon>
        <taxon>Bacilli</taxon>
        <taxon>Bacillales</taxon>
        <taxon>Thermoactinomycetaceae</taxon>
        <taxon>Laceyella</taxon>
    </lineage>
</organism>
<comment type="caution">
    <text evidence="4">The sequence shown here is derived from an EMBL/GenBank/DDBJ whole genome shotgun (WGS) entry which is preliminary data.</text>
</comment>
<evidence type="ECO:0000256" key="3">
    <source>
        <dbReference type="ARBA" id="ARBA00023002"/>
    </source>
</evidence>
<protein>
    <submittedName>
        <fullName evidence="4">Thioredoxin reductase (NADPH)</fullName>
    </submittedName>
</protein>
<accession>A0AA46AFN7</accession>
<evidence type="ECO:0000256" key="1">
    <source>
        <dbReference type="ARBA" id="ARBA00001974"/>
    </source>
</evidence>
<dbReference type="Proteomes" id="UP001157946">
    <property type="component" value="Unassembled WGS sequence"/>
</dbReference>
<dbReference type="SUPFAM" id="SSF51905">
    <property type="entry name" value="FAD/NAD(P)-binding domain"/>
    <property type="match status" value="1"/>
</dbReference>
<gene>
    <name evidence="4" type="ORF">SAMN06265361_103427</name>
</gene>
<dbReference type="GO" id="GO:0016491">
    <property type="term" value="F:oxidoreductase activity"/>
    <property type="evidence" value="ECO:0007669"/>
    <property type="project" value="UniProtKB-KW"/>
</dbReference>
<dbReference type="PANTHER" id="PTHR48105">
    <property type="entry name" value="THIOREDOXIN REDUCTASE 1-RELATED-RELATED"/>
    <property type="match status" value="1"/>
</dbReference>
<proteinExistence type="predicted"/>
<evidence type="ECO:0000313" key="4">
    <source>
        <dbReference type="EMBL" id="SMP20890.1"/>
    </source>
</evidence>
<dbReference type="AlphaFoldDB" id="A0AA46AFN7"/>
<dbReference type="EMBL" id="FXTU01000003">
    <property type="protein sequence ID" value="SMP20890.1"/>
    <property type="molecule type" value="Genomic_DNA"/>
</dbReference>